<evidence type="ECO:0000313" key="8">
    <source>
        <dbReference type="EMBL" id="QIM50710.1"/>
    </source>
</evidence>
<accession>A0A6G8ICH1</accession>
<dbReference type="Proteomes" id="UP000503162">
    <property type="component" value="Chromosome"/>
</dbReference>
<dbReference type="Pfam" id="PF00486">
    <property type="entry name" value="Trans_reg_C"/>
    <property type="match status" value="1"/>
</dbReference>
<dbReference type="KEGG" id="hcz:G9Q37_00470"/>
<dbReference type="GO" id="GO:0000156">
    <property type="term" value="F:phosphorelay response regulator activity"/>
    <property type="evidence" value="ECO:0007669"/>
    <property type="project" value="TreeGrafter"/>
</dbReference>
<proteinExistence type="predicted"/>
<dbReference type="PROSITE" id="PS51755">
    <property type="entry name" value="OMPR_PHOB"/>
    <property type="match status" value="1"/>
</dbReference>
<dbReference type="GO" id="GO:0005829">
    <property type="term" value="C:cytosol"/>
    <property type="evidence" value="ECO:0007669"/>
    <property type="project" value="TreeGrafter"/>
</dbReference>
<sequence length="231" mass="25624">MAAQILVVEDEPAIQDLLRANLLRAGHEVRCADAAERAREMFTQWQPDLVLLDWGLPGMSGVDFLRLLRGDPKLRDVPVILLSARSEERDKIAGLEVGADDYITKPFSTRELIARIGVVLRRRAPQVNAEVVRLGSIVLDPAAMTVSAAGIPLNIGGTEFRLLHFLITHADRVYSRSQLLDHVWGSHYVGDDRTVDVHISRLRNALLPAGMDRMIRTIRGSGYSFNVNGTV</sequence>
<dbReference type="PANTHER" id="PTHR48111">
    <property type="entry name" value="REGULATOR OF RPOS"/>
    <property type="match status" value="1"/>
</dbReference>
<dbReference type="Pfam" id="PF00072">
    <property type="entry name" value="Response_reg"/>
    <property type="match status" value="1"/>
</dbReference>
<dbReference type="GO" id="GO:0000976">
    <property type="term" value="F:transcription cis-regulatory region binding"/>
    <property type="evidence" value="ECO:0007669"/>
    <property type="project" value="TreeGrafter"/>
</dbReference>
<dbReference type="CDD" id="cd00383">
    <property type="entry name" value="trans_reg_C"/>
    <property type="match status" value="1"/>
</dbReference>
<organism evidence="8 9">
    <name type="scientific">Hydrogenophaga crocea</name>
    <dbReference type="NCBI Taxonomy" id="2716225"/>
    <lineage>
        <taxon>Bacteria</taxon>
        <taxon>Pseudomonadati</taxon>
        <taxon>Pseudomonadota</taxon>
        <taxon>Betaproteobacteria</taxon>
        <taxon>Burkholderiales</taxon>
        <taxon>Comamonadaceae</taxon>
        <taxon>Hydrogenophaga</taxon>
    </lineage>
</organism>
<evidence type="ECO:0000313" key="9">
    <source>
        <dbReference type="Proteomes" id="UP000503162"/>
    </source>
</evidence>
<dbReference type="InterPro" id="IPR016032">
    <property type="entry name" value="Sig_transdc_resp-reg_C-effctor"/>
</dbReference>
<dbReference type="SMART" id="SM00448">
    <property type="entry name" value="REC"/>
    <property type="match status" value="1"/>
</dbReference>
<dbReference type="GO" id="GO:0032993">
    <property type="term" value="C:protein-DNA complex"/>
    <property type="evidence" value="ECO:0007669"/>
    <property type="project" value="TreeGrafter"/>
</dbReference>
<dbReference type="Gene3D" id="1.10.10.10">
    <property type="entry name" value="Winged helix-like DNA-binding domain superfamily/Winged helix DNA-binding domain"/>
    <property type="match status" value="1"/>
</dbReference>
<dbReference type="InterPro" id="IPR039420">
    <property type="entry name" value="WalR-like"/>
</dbReference>
<keyword evidence="1 4" id="KW-0597">Phosphoprotein</keyword>
<evidence type="ECO:0000259" key="6">
    <source>
        <dbReference type="PROSITE" id="PS50110"/>
    </source>
</evidence>
<keyword evidence="2" id="KW-0902">Two-component regulatory system</keyword>
<feature type="domain" description="Response regulatory" evidence="6">
    <location>
        <begin position="4"/>
        <end position="120"/>
    </location>
</feature>
<dbReference type="InterPro" id="IPR001867">
    <property type="entry name" value="OmpR/PhoB-type_DNA-bd"/>
</dbReference>
<dbReference type="AlphaFoldDB" id="A0A6G8ICH1"/>
<dbReference type="GO" id="GO:0006355">
    <property type="term" value="P:regulation of DNA-templated transcription"/>
    <property type="evidence" value="ECO:0007669"/>
    <property type="project" value="InterPro"/>
</dbReference>
<dbReference type="RefSeq" id="WP_166222973.1">
    <property type="nucleotide sequence ID" value="NZ_CP049989.1"/>
</dbReference>
<dbReference type="PANTHER" id="PTHR48111:SF40">
    <property type="entry name" value="PHOSPHATE REGULON TRANSCRIPTIONAL REGULATORY PROTEIN PHOB"/>
    <property type="match status" value="1"/>
</dbReference>
<protein>
    <submittedName>
        <fullName evidence="8">Response regulator</fullName>
    </submittedName>
</protein>
<gene>
    <name evidence="8" type="ORF">G9Q37_00470</name>
</gene>
<feature type="DNA-binding region" description="OmpR/PhoB-type" evidence="5">
    <location>
        <begin position="129"/>
        <end position="227"/>
    </location>
</feature>
<dbReference type="PROSITE" id="PS50110">
    <property type="entry name" value="RESPONSE_REGULATORY"/>
    <property type="match status" value="1"/>
</dbReference>
<feature type="modified residue" description="4-aspartylphosphate" evidence="4">
    <location>
        <position position="53"/>
    </location>
</feature>
<dbReference type="EMBL" id="CP049989">
    <property type="protein sequence ID" value="QIM50710.1"/>
    <property type="molecule type" value="Genomic_DNA"/>
</dbReference>
<keyword evidence="9" id="KW-1185">Reference proteome</keyword>
<dbReference type="CDD" id="cd17618">
    <property type="entry name" value="REC_OmpR_PhoB"/>
    <property type="match status" value="1"/>
</dbReference>
<evidence type="ECO:0000256" key="5">
    <source>
        <dbReference type="PROSITE-ProRule" id="PRU01091"/>
    </source>
</evidence>
<evidence type="ECO:0000256" key="1">
    <source>
        <dbReference type="ARBA" id="ARBA00022553"/>
    </source>
</evidence>
<keyword evidence="3 5" id="KW-0238">DNA-binding</keyword>
<dbReference type="Gene3D" id="6.10.250.690">
    <property type="match status" value="1"/>
</dbReference>
<evidence type="ECO:0000256" key="3">
    <source>
        <dbReference type="ARBA" id="ARBA00023125"/>
    </source>
</evidence>
<dbReference type="SUPFAM" id="SSF52172">
    <property type="entry name" value="CheY-like"/>
    <property type="match status" value="1"/>
</dbReference>
<feature type="domain" description="OmpR/PhoB-type" evidence="7">
    <location>
        <begin position="129"/>
        <end position="227"/>
    </location>
</feature>
<name>A0A6G8ICH1_9BURK</name>
<dbReference type="InterPro" id="IPR011006">
    <property type="entry name" value="CheY-like_superfamily"/>
</dbReference>
<dbReference type="Gene3D" id="3.40.50.2300">
    <property type="match status" value="1"/>
</dbReference>
<dbReference type="SUPFAM" id="SSF46894">
    <property type="entry name" value="C-terminal effector domain of the bipartite response regulators"/>
    <property type="match status" value="1"/>
</dbReference>
<evidence type="ECO:0000259" key="7">
    <source>
        <dbReference type="PROSITE" id="PS51755"/>
    </source>
</evidence>
<evidence type="ECO:0000256" key="2">
    <source>
        <dbReference type="ARBA" id="ARBA00023012"/>
    </source>
</evidence>
<reference evidence="8 9" key="1">
    <citation type="submission" date="2020-03" db="EMBL/GenBank/DDBJ databases">
        <title>Hydrogenophaga sp. nov. isolated from cyanobacterial mat.</title>
        <authorList>
            <person name="Thorat V."/>
            <person name="Kirdat K."/>
            <person name="Tiwarekar B."/>
            <person name="Costa E.D."/>
            <person name="Yadav A."/>
        </authorList>
    </citation>
    <scope>NUCLEOTIDE SEQUENCE [LARGE SCALE GENOMIC DNA]</scope>
    <source>
        <strain evidence="8 9">BA0156</strain>
    </source>
</reference>
<dbReference type="SMART" id="SM00862">
    <property type="entry name" value="Trans_reg_C"/>
    <property type="match status" value="1"/>
</dbReference>
<evidence type="ECO:0000256" key="4">
    <source>
        <dbReference type="PROSITE-ProRule" id="PRU00169"/>
    </source>
</evidence>
<dbReference type="InterPro" id="IPR036388">
    <property type="entry name" value="WH-like_DNA-bd_sf"/>
</dbReference>
<dbReference type="InterPro" id="IPR001789">
    <property type="entry name" value="Sig_transdc_resp-reg_receiver"/>
</dbReference>